<keyword evidence="1" id="KW-0472">Membrane</keyword>
<gene>
    <name evidence="2" type="ORF">SLU01_12560</name>
</gene>
<dbReference type="RefSeq" id="WP_281288371.1">
    <property type="nucleotide sequence ID" value="NZ_BJYL01000016.1"/>
</dbReference>
<reference evidence="2 3" key="1">
    <citation type="submission" date="2019-07" db="EMBL/GenBank/DDBJ databases">
        <title>Whole genome shotgun sequence of Sporosarcina luteola NBRC 105378.</title>
        <authorList>
            <person name="Hosoyama A."/>
            <person name="Uohara A."/>
            <person name="Ohji S."/>
            <person name="Ichikawa N."/>
        </authorList>
    </citation>
    <scope>NUCLEOTIDE SEQUENCE [LARGE SCALE GENOMIC DNA]</scope>
    <source>
        <strain evidence="2 3">NBRC 105378</strain>
    </source>
</reference>
<accession>A0A511Z691</accession>
<comment type="caution">
    <text evidence="2">The sequence shown here is derived from an EMBL/GenBank/DDBJ whole genome shotgun (WGS) entry which is preliminary data.</text>
</comment>
<sequence>MAVGPGILVLAILFFIMVLFAVSVFITFRKSKRLADEDTTEE</sequence>
<keyword evidence="1" id="KW-1133">Transmembrane helix</keyword>
<dbReference type="AlphaFoldDB" id="A0A511Z691"/>
<evidence type="ECO:0000313" key="3">
    <source>
        <dbReference type="Proteomes" id="UP000321901"/>
    </source>
</evidence>
<proteinExistence type="predicted"/>
<organism evidence="2 3">
    <name type="scientific">Sporosarcina luteola</name>
    <dbReference type="NCBI Taxonomy" id="582850"/>
    <lineage>
        <taxon>Bacteria</taxon>
        <taxon>Bacillati</taxon>
        <taxon>Bacillota</taxon>
        <taxon>Bacilli</taxon>
        <taxon>Bacillales</taxon>
        <taxon>Caryophanaceae</taxon>
        <taxon>Sporosarcina</taxon>
    </lineage>
</organism>
<dbReference type="EMBL" id="BJYL01000016">
    <property type="protein sequence ID" value="GEN82944.1"/>
    <property type="molecule type" value="Genomic_DNA"/>
</dbReference>
<keyword evidence="1" id="KW-0812">Transmembrane</keyword>
<evidence type="ECO:0000256" key="1">
    <source>
        <dbReference type="SAM" id="Phobius"/>
    </source>
</evidence>
<protein>
    <submittedName>
        <fullName evidence="2">Uncharacterized protein</fullName>
    </submittedName>
</protein>
<name>A0A511Z691_9BACL</name>
<evidence type="ECO:0000313" key="2">
    <source>
        <dbReference type="EMBL" id="GEN82944.1"/>
    </source>
</evidence>
<feature type="transmembrane region" description="Helical" evidence="1">
    <location>
        <begin position="6"/>
        <end position="28"/>
    </location>
</feature>
<dbReference type="Proteomes" id="UP000321901">
    <property type="component" value="Unassembled WGS sequence"/>
</dbReference>
<keyword evidence="3" id="KW-1185">Reference proteome</keyword>